<dbReference type="EMBL" id="CADCTN010000124">
    <property type="protein sequence ID" value="CAA9244797.1"/>
    <property type="molecule type" value="Genomic_DNA"/>
</dbReference>
<gene>
    <name evidence="2" type="ORF">AVDCRST_MAG52-1855</name>
</gene>
<feature type="non-terminal residue" evidence="2">
    <location>
        <position position="49"/>
    </location>
</feature>
<dbReference type="AlphaFoldDB" id="A0A6J4I9D8"/>
<sequence length="49" mass="5394">GRAGDRLGHQQQVLDRHRHRAAVPEDDVARGVADEHDRDAGLLEDGRAV</sequence>
<name>A0A6J4I9D8_9ACTN</name>
<evidence type="ECO:0000256" key="1">
    <source>
        <dbReference type="SAM" id="MobiDB-lite"/>
    </source>
</evidence>
<feature type="non-terminal residue" evidence="2">
    <location>
        <position position="1"/>
    </location>
</feature>
<organism evidence="2">
    <name type="scientific">uncultured Blastococcus sp</name>
    <dbReference type="NCBI Taxonomy" id="217144"/>
    <lineage>
        <taxon>Bacteria</taxon>
        <taxon>Bacillati</taxon>
        <taxon>Actinomycetota</taxon>
        <taxon>Actinomycetes</taxon>
        <taxon>Geodermatophilales</taxon>
        <taxon>Geodermatophilaceae</taxon>
        <taxon>Blastococcus</taxon>
        <taxon>environmental samples</taxon>
    </lineage>
</organism>
<proteinExistence type="predicted"/>
<reference evidence="2" key="1">
    <citation type="submission" date="2020-02" db="EMBL/GenBank/DDBJ databases">
        <authorList>
            <person name="Meier V. D."/>
        </authorList>
    </citation>
    <scope>NUCLEOTIDE SEQUENCE</scope>
    <source>
        <strain evidence="2">AVDCRST_MAG52</strain>
    </source>
</reference>
<accession>A0A6J4I9D8</accession>
<evidence type="ECO:0000313" key="2">
    <source>
        <dbReference type="EMBL" id="CAA9244797.1"/>
    </source>
</evidence>
<feature type="region of interest" description="Disordered" evidence="1">
    <location>
        <begin position="1"/>
        <end position="49"/>
    </location>
</feature>
<protein>
    <submittedName>
        <fullName evidence="2">Uncharacterized protein</fullName>
    </submittedName>
</protein>
<feature type="compositionally biased region" description="Basic and acidic residues" evidence="1">
    <location>
        <begin position="27"/>
        <end position="49"/>
    </location>
</feature>